<dbReference type="AlphaFoldDB" id="A0AAX6DUG5"/>
<gene>
    <name evidence="2" type="ORF">M6B38_224880</name>
</gene>
<name>A0AAX6DUG5_IRIPA</name>
<dbReference type="EMBL" id="JANAVB010041819">
    <property type="protein sequence ID" value="KAJ6795371.1"/>
    <property type="molecule type" value="Genomic_DNA"/>
</dbReference>
<evidence type="ECO:0000256" key="1">
    <source>
        <dbReference type="SAM" id="MobiDB-lite"/>
    </source>
</evidence>
<evidence type="ECO:0000313" key="2">
    <source>
        <dbReference type="EMBL" id="KAJ6795371.1"/>
    </source>
</evidence>
<sequence length="142" mass="16724">MDGQILLGRELTVVFAEENRKKPSDMRARERVSDRYDRRSSRHSRSPRYSRSRSPRYSRSHRGRSRSASYNSPSPRRRHYSRSMSPEVRKHHRGRSYSVLLPMMMVLGGAPTRMKGGYILRLTENDLDLLVSKGHSRSHWRI</sequence>
<organism evidence="2 3">
    <name type="scientific">Iris pallida</name>
    <name type="common">Sweet iris</name>
    <dbReference type="NCBI Taxonomy" id="29817"/>
    <lineage>
        <taxon>Eukaryota</taxon>
        <taxon>Viridiplantae</taxon>
        <taxon>Streptophyta</taxon>
        <taxon>Embryophyta</taxon>
        <taxon>Tracheophyta</taxon>
        <taxon>Spermatophyta</taxon>
        <taxon>Magnoliopsida</taxon>
        <taxon>Liliopsida</taxon>
        <taxon>Asparagales</taxon>
        <taxon>Iridaceae</taxon>
        <taxon>Iridoideae</taxon>
        <taxon>Irideae</taxon>
        <taxon>Iris</taxon>
    </lineage>
</organism>
<feature type="compositionally biased region" description="Basic and acidic residues" evidence="1">
    <location>
        <begin position="17"/>
        <end position="39"/>
    </location>
</feature>
<feature type="region of interest" description="Disordered" evidence="1">
    <location>
        <begin position="16"/>
        <end position="93"/>
    </location>
</feature>
<reference evidence="2" key="1">
    <citation type="journal article" date="2023" name="GigaByte">
        <title>Genome assembly of the bearded iris, Iris pallida Lam.</title>
        <authorList>
            <person name="Bruccoleri R.E."/>
            <person name="Oakeley E.J."/>
            <person name="Faust A.M.E."/>
            <person name="Altorfer M."/>
            <person name="Dessus-Babus S."/>
            <person name="Burckhardt D."/>
            <person name="Oertli M."/>
            <person name="Naumann U."/>
            <person name="Petersen F."/>
            <person name="Wong J."/>
        </authorList>
    </citation>
    <scope>NUCLEOTIDE SEQUENCE</scope>
    <source>
        <strain evidence="2">GSM-AAB239-AS_SAM_17_03QT</strain>
    </source>
</reference>
<reference evidence="2" key="2">
    <citation type="submission" date="2023-04" db="EMBL/GenBank/DDBJ databases">
        <authorList>
            <person name="Bruccoleri R.E."/>
            <person name="Oakeley E.J."/>
            <person name="Faust A.-M."/>
            <person name="Dessus-Babus S."/>
            <person name="Altorfer M."/>
            <person name="Burckhardt D."/>
            <person name="Oertli M."/>
            <person name="Naumann U."/>
            <person name="Petersen F."/>
            <person name="Wong J."/>
        </authorList>
    </citation>
    <scope>NUCLEOTIDE SEQUENCE</scope>
    <source>
        <strain evidence="2">GSM-AAB239-AS_SAM_17_03QT</strain>
        <tissue evidence="2">Leaf</tissue>
    </source>
</reference>
<proteinExistence type="predicted"/>
<dbReference type="Proteomes" id="UP001140949">
    <property type="component" value="Unassembled WGS sequence"/>
</dbReference>
<keyword evidence="3" id="KW-1185">Reference proteome</keyword>
<protein>
    <submittedName>
        <fullName evidence="2">Serine/arginine-rich SC35-like splicing factor SCL33</fullName>
    </submittedName>
</protein>
<evidence type="ECO:0000313" key="3">
    <source>
        <dbReference type="Proteomes" id="UP001140949"/>
    </source>
</evidence>
<accession>A0AAX6DUG5</accession>
<feature type="compositionally biased region" description="Basic residues" evidence="1">
    <location>
        <begin position="40"/>
        <end position="65"/>
    </location>
</feature>
<comment type="caution">
    <text evidence="2">The sequence shown here is derived from an EMBL/GenBank/DDBJ whole genome shotgun (WGS) entry which is preliminary data.</text>
</comment>